<dbReference type="Pfam" id="PF02463">
    <property type="entry name" value="SMC_N"/>
    <property type="match status" value="1"/>
</dbReference>
<dbReference type="Gene3D" id="3.40.50.300">
    <property type="entry name" value="P-loop containing nucleotide triphosphate hydrolases"/>
    <property type="match status" value="1"/>
</dbReference>
<evidence type="ECO:0000259" key="3">
    <source>
        <dbReference type="Pfam" id="PF02463"/>
    </source>
</evidence>
<dbReference type="InterPro" id="IPR027417">
    <property type="entry name" value="P-loop_NTPase"/>
</dbReference>
<dbReference type="InterPro" id="IPR050308">
    <property type="entry name" value="MukB/SMC"/>
</dbReference>
<dbReference type="EMBL" id="CP124685">
    <property type="protein sequence ID" value="WGX75755.1"/>
    <property type="molecule type" value="Genomic_DNA"/>
</dbReference>
<dbReference type="PANTHER" id="PTHR42963">
    <property type="entry name" value="CHROMOSOME PARTITION PROTEIN MUKB"/>
    <property type="match status" value="1"/>
</dbReference>
<keyword evidence="5" id="KW-1185">Reference proteome</keyword>
<keyword evidence="1" id="KW-0963">Cytoplasm</keyword>
<evidence type="ECO:0000256" key="1">
    <source>
        <dbReference type="ARBA" id="ARBA00022490"/>
    </source>
</evidence>
<reference evidence="4 5" key="1">
    <citation type="submission" date="2023-04" db="EMBL/GenBank/DDBJ databases">
        <title>Bacteria Genome Submission.</title>
        <authorList>
            <person name="Isaac P."/>
        </authorList>
    </citation>
    <scope>NUCLEOTIDE SEQUENCE [LARGE SCALE GENOMIC DNA]</scope>
    <source>
        <strain evidence="4 5">SampleS7P1</strain>
    </source>
</reference>
<dbReference type="SUPFAM" id="SSF52540">
    <property type="entry name" value="P-loop containing nucleoside triphosphate hydrolases"/>
    <property type="match status" value="1"/>
</dbReference>
<feature type="domain" description="RecF/RecN/SMC N-terminal" evidence="3">
    <location>
        <begin position="57"/>
        <end position="143"/>
    </location>
</feature>
<evidence type="ECO:0000256" key="2">
    <source>
        <dbReference type="ARBA" id="ARBA00023125"/>
    </source>
</evidence>
<dbReference type="Proteomes" id="UP001239169">
    <property type="component" value="Chromosome"/>
</dbReference>
<organism evidence="4 5">
    <name type="scientific">Paraclostridium bifermentans</name>
    <name type="common">Clostridium bifermentans</name>
    <dbReference type="NCBI Taxonomy" id="1490"/>
    <lineage>
        <taxon>Bacteria</taxon>
        <taxon>Bacillati</taxon>
        <taxon>Bacillota</taxon>
        <taxon>Clostridia</taxon>
        <taxon>Peptostreptococcales</taxon>
        <taxon>Peptostreptococcaceae</taxon>
        <taxon>Paraclostridium</taxon>
    </lineage>
</organism>
<evidence type="ECO:0000313" key="4">
    <source>
        <dbReference type="EMBL" id="WGX75755.1"/>
    </source>
</evidence>
<name>A0ABY8R2J2_PARBF</name>
<dbReference type="PANTHER" id="PTHR42963:SF1">
    <property type="entry name" value="DUF4476 DOMAIN-CONTAINING PROTEIN"/>
    <property type="match status" value="1"/>
</dbReference>
<evidence type="ECO:0000313" key="5">
    <source>
        <dbReference type="Proteomes" id="UP001239169"/>
    </source>
</evidence>
<dbReference type="CDD" id="cd03278">
    <property type="entry name" value="ABC_SMC_barmotin"/>
    <property type="match status" value="1"/>
</dbReference>
<protein>
    <recommendedName>
        <fullName evidence="3">RecF/RecN/SMC N-terminal domain-containing protein</fullName>
    </recommendedName>
</protein>
<proteinExistence type="predicted"/>
<gene>
    <name evidence="4" type="ORF">QJS64_17875</name>
</gene>
<dbReference type="InterPro" id="IPR003395">
    <property type="entry name" value="RecF/RecN/SMC_N"/>
</dbReference>
<accession>A0ABY8R2J2</accession>
<sequence>MKREFNENFVLINENFKVVYKKLFGGGNGELRIVDKDNILESDIEIVAQPPGKKMKNLNLLSGGEKALTAISILFSIILAKPTPFCILDEIEAPLDDANIYRFGEFLKELSKDTQFISITHRRGTMEVADYIYGVTMQEKAISKVISLDLKEAKKLTEDII</sequence>
<keyword evidence="2" id="KW-0238">DNA-binding</keyword>